<evidence type="ECO:0000313" key="1">
    <source>
        <dbReference type="EMBL" id="AVR95818.1"/>
    </source>
</evidence>
<evidence type="ECO:0008006" key="3">
    <source>
        <dbReference type="Google" id="ProtNLM"/>
    </source>
</evidence>
<reference evidence="1 2" key="1">
    <citation type="submission" date="2018-03" db="EMBL/GenBank/DDBJ databases">
        <title>Massilia armeniaca sp. nov., isolated from desert soil.</title>
        <authorList>
            <person name="Huang H."/>
            <person name="Ren M."/>
        </authorList>
    </citation>
    <scope>NUCLEOTIDE SEQUENCE [LARGE SCALE GENOMIC DNA]</scope>
    <source>
        <strain evidence="1 2">ZMN-3</strain>
    </source>
</reference>
<evidence type="ECO:0000313" key="2">
    <source>
        <dbReference type="Proteomes" id="UP000240505"/>
    </source>
</evidence>
<organism evidence="1 2">
    <name type="scientific">Pseudoduganella armeniaca</name>
    <dbReference type="NCBI Taxonomy" id="2072590"/>
    <lineage>
        <taxon>Bacteria</taxon>
        <taxon>Pseudomonadati</taxon>
        <taxon>Pseudomonadota</taxon>
        <taxon>Betaproteobacteria</taxon>
        <taxon>Burkholderiales</taxon>
        <taxon>Oxalobacteraceae</taxon>
        <taxon>Telluria group</taxon>
        <taxon>Pseudoduganella</taxon>
    </lineage>
</organism>
<dbReference type="EMBL" id="CP028324">
    <property type="protein sequence ID" value="AVR95818.1"/>
    <property type="molecule type" value="Genomic_DNA"/>
</dbReference>
<accession>A0A2R4C8D3</accession>
<dbReference type="AlphaFoldDB" id="A0A2R4C8D3"/>
<dbReference type="KEGG" id="masz:C9I28_08820"/>
<gene>
    <name evidence="1" type="ORF">C9I28_08820</name>
</gene>
<proteinExistence type="predicted"/>
<dbReference type="RefSeq" id="WP_107141170.1">
    <property type="nucleotide sequence ID" value="NZ_CP028324.1"/>
</dbReference>
<name>A0A2R4C8D3_9BURK</name>
<dbReference type="OrthoDB" id="8926298at2"/>
<sequence>MLPEQEIRNRLSSLQLAVGHAAQALSAERHLPGELRDYIQKLDRQSDRISEILALRDPRRIVKLIEDMEVLGARARRVCSSGLPLSGQMKSAVNHMHNELVDFKQRLH</sequence>
<protein>
    <recommendedName>
        <fullName evidence="3">Flagellar protein FliT</fullName>
    </recommendedName>
</protein>
<keyword evidence="2" id="KW-1185">Reference proteome</keyword>
<dbReference type="Proteomes" id="UP000240505">
    <property type="component" value="Chromosome"/>
</dbReference>